<sequence length="450" mass="50616">MLPMSILSTTTPSQLTLATVNDPDFLPRLEASEIGLHLIMATTSVEKPKSGANVDILKVAQQLQHLAHFLSQGHPVPGLSVSEKDLKVARVLSPVTNLTSHRRHSDLEFPREWVEDDGALAIALRDWRRDIDPKQLSSTPFVEEKPPQTTDTPTEAGLAEVGIEAHANGPFSSSSTEREAHRVAKMKELEKKLRQIEQEKETVVRENVKLQRDVEALQRQSESFRRALFDPKRKIHERNLKEKVKLNGDIRQLQSSLATVNSKNECLVERNKELKSCNKDLVTDNEELVTKNKEVESCNETLVTENEDLVKKTEKLELSNFDLLTENAALDAEIKRLDSDNETLITMAQKLLDKHTLSREGMEKHEETLAAENQALKRRSKALIKAIAAMKLDSKRCAAQVQDLDSSKDFLAAHNNDLSIRNAALGDKSKRLEETLNKIVLDAKYSLGRQ</sequence>
<proteinExistence type="predicted"/>
<protein>
    <submittedName>
        <fullName evidence="2">Uncharacterized protein</fullName>
    </submittedName>
</protein>
<keyword evidence="1" id="KW-0175">Coiled coil</keyword>
<reference evidence="2 3" key="1">
    <citation type="submission" date="2020-05" db="EMBL/GenBank/DDBJ databases">
        <title>Identification and distribution of gene clusters putatively required for synthesis of sphingolipid metabolism inhibitors in phylogenetically diverse species of the filamentous fungus Fusarium.</title>
        <authorList>
            <person name="Kim H.-S."/>
            <person name="Busman M."/>
            <person name="Brown D.W."/>
            <person name="Divon H."/>
            <person name="Uhlig S."/>
            <person name="Proctor R.H."/>
        </authorList>
    </citation>
    <scope>NUCLEOTIDE SEQUENCE [LARGE SCALE GENOMIC DNA]</scope>
    <source>
        <strain evidence="2 3">NRRL 66243</strain>
    </source>
</reference>
<dbReference type="RefSeq" id="XP_037201465.1">
    <property type="nucleotide sequence ID" value="XM_037344332.1"/>
</dbReference>
<name>A0A8H5QTM1_9HYPO</name>
<accession>A0A8H5QTM1</accession>
<evidence type="ECO:0000256" key="1">
    <source>
        <dbReference type="SAM" id="Coils"/>
    </source>
</evidence>
<keyword evidence="3" id="KW-1185">Reference proteome</keyword>
<dbReference type="GeneID" id="59296602"/>
<dbReference type="Proteomes" id="UP000530670">
    <property type="component" value="Unassembled WGS sequence"/>
</dbReference>
<organism evidence="2 3">
    <name type="scientific">Fusarium tjaetaba</name>
    <dbReference type="NCBI Taxonomy" id="1567544"/>
    <lineage>
        <taxon>Eukaryota</taxon>
        <taxon>Fungi</taxon>
        <taxon>Dikarya</taxon>
        <taxon>Ascomycota</taxon>
        <taxon>Pezizomycotina</taxon>
        <taxon>Sordariomycetes</taxon>
        <taxon>Hypocreomycetidae</taxon>
        <taxon>Hypocreales</taxon>
        <taxon>Nectriaceae</taxon>
        <taxon>Fusarium</taxon>
        <taxon>Fusarium fujikuroi species complex</taxon>
    </lineage>
</organism>
<dbReference type="AlphaFoldDB" id="A0A8H5QTM1"/>
<comment type="caution">
    <text evidence="2">The sequence shown here is derived from an EMBL/GenBank/DDBJ whole genome shotgun (WGS) entry which is preliminary data.</text>
</comment>
<dbReference type="OrthoDB" id="5097247at2759"/>
<evidence type="ECO:0000313" key="2">
    <source>
        <dbReference type="EMBL" id="KAF5621054.1"/>
    </source>
</evidence>
<gene>
    <name evidence="2" type="ORF">FTJAE_11394</name>
</gene>
<dbReference type="EMBL" id="JAAQRI010000281">
    <property type="protein sequence ID" value="KAF5621054.1"/>
    <property type="molecule type" value="Genomic_DNA"/>
</dbReference>
<evidence type="ECO:0000313" key="3">
    <source>
        <dbReference type="Proteomes" id="UP000530670"/>
    </source>
</evidence>
<feature type="coiled-coil region" evidence="1">
    <location>
        <begin position="179"/>
        <end position="227"/>
    </location>
</feature>